<protein>
    <recommendedName>
        <fullName evidence="1">HNH nuclease domain-containing protein</fullName>
    </recommendedName>
</protein>
<name>K9ZG21_ANACC</name>
<feature type="domain" description="HNH nuclease" evidence="1">
    <location>
        <begin position="269"/>
        <end position="318"/>
    </location>
</feature>
<dbReference type="EMBL" id="CP003659">
    <property type="protein sequence ID" value="AFZ58141.1"/>
    <property type="molecule type" value="Genomic_DNA"/>
</dbReference>
<dbReference type="Proteomes" id="UP000010474">
    <property type="component" value="Chromosome"/>
</dbReference>
<proteinExistence type="predicted"/>
<accession>K9ZG21</accession>
<dbReference type="AlphaFoldDB" id="K9ZG21"/>
<dbReference type="PATRIC" id="fig|272123.3.peg.2951"/>
<dbReference type="Pfam" id="PF13391">
    <property type="entry name" value="HNH_2"/>
    <property type="match status" value="1"/>
</dbReference>
<evidence type="ECO:0000259" key="1">
    <source>
        <dbReference type="Pfam" id="PF13391"/>
    </source>
</evidence>
<dbReference type="eggNOG" id="COG3440">
    <property type="taxonomic scope" value="Bacteria"/>
</dbReference>
<keyword evidence="3" id="KW-1185">Reference proteome</keyword>
<sequence length="371" mass="43228">MNSINKVKMSNNENLKLKTRILNRKTGKVTVKSQSLEKLIPRNRPVSQLTSEQLDRIKRIYSFVGVFVTDSFENWLKCFTLDVFPETEIKVWETITFVFVKYVEQHTLNFKQKKDVLLKLIILSSGERPKDKLSKELFVFQENLEKEILEKRSQDTNLVVEEGTNQRLKNINPWDKIDFIKLAFVYQKCLKQRDLNSNEEDDIYLKLMQLMAGGEPKDDLSRELLHALENEFEPQNITDDRERVISVVVQRKGQAKFRSDLLKAYQGKCAITGFDTKRVLQAAHIIPYLGYETNHPSNGILLRVDIHIIFDQHLLSIDPKSYEVVISPSLHGTDYQGLSGKKLLLPDKDRFKPNLIALEQHYQTFLQKCDK</sequence>
<dbReference type="HOGENOM" id="CLU_745233_0_0_3"/>
<evidence type="ECO:0000313" key="3">
    <source>
        <dbReference type="Proteomes" id="UP000010474"/>
    </source>
</evidence>
<dbReference type="InterPro" id="IPR003615">
    <property type="entry name" value="HNH_nuc"/>
</dbReference>
<gene>
    <name evidence="2" type="ordered locus">Anacy_2705</name>
</gene>
<reference evidence="3" key="1">
    <citation type="journal article" date="2013" name="Proc. Natl. Acad. Sci. U.S.A.">
        <title>Improving the coverage of the cyanobacterial phylum using diversity-driven genome sequencing.</title>
        <authorList>
            <person name="Shih P.M."/>
            <person name="Wu D."/>
            <person name="Latifi A."/>
            <person name="Axen S.D."/>
            <person name="Fewer D.P."/>
            <person name="Talla E."/>
            <person name="Calteau A."/>
            <person name="Cai F."/>
            <person name="Tandeau de Marsac N."/>
            <person name="Rippka R."/>
            <person name="Herdman M."/>
            <person name="Sivonen K."/>
            <person name="Coursin T."/>
            <person name="Laurent T."/>
            <person name="Goodwin L."/>
            <person name="Nolan M."/>
            <person name="Davenport K.W."/>
            <person name="Han C.S."/>
            <person name="Rubin E.M."/>
            <person name="Eisen J.A."/>
            <person name="Woyke T."/>
            <person name="Gugger M."/>
            <person name="Kerfeld C.A."/>
        </authorList>
    </citation>
    <scope>NUCLEOTIDE SEQUENCE [LARGE SCALE GENOMIC DNA]</scope>
    <source>
        <strain evidence="3">ATCC 27899 / PCC 7122</strain>
    </source>
</reference>
<evidence type="ECO:0000313" key="2">
    <source>
        <dbReference type="EMBL" id="AFZ58141.1"/>
    </source>
</evidence>
<dbReference type="KEGG" id="acy:Anacy_2705"/>
<organism evidence="2 3">
    <name type="scientific">Anabaena cylindrica (strain ATCC 27899 / PCC 7122)</name>
    <dbReference type="NCBI Taxonomy" id="272123"/>
    <lineage>
        <taxon>Bacteria</taxon>
        <taxon>Bacillati</taxon>
        <taxon>Cyanobacteriota</taxon>
        <taxon>Cyanophyceae</taxon>
        <taxon>Nostocales</taxon>
        <taxon>Nostocaceae</taxon>
        <taxon>Anabaena</taxon>
    </lineage>
</organism>